<dbReference type="InterPro" id="IPR036345">
    <property type="entry name" value="ExoRNase_PH_dom2_sf"/>
</dbReference>
<evidence type="ECO:0000256" key="3">
    <source>
        <dbReference type="ARBA" id="ARBA00006678"/>
    </source>
</evidence>
<organism evidence="7 8">
    <name type="scientific">Ordospora colligata OC4</name>
    <dbReference type="NCBI Taxonomy" id="1354746"/>
    <lineage>
        <taxon>Eukaryota</taxon>
        <taxon>Fungi</taxon>
        <taxon>Fungi incertae sedis</taxon>
        <taxon>Microsporidia</taxon>
        <taxon>Ordosporidae</taxon>
        <taxon>Ordospora</taxon>
    </lineage>
</organism>
<comment type="similarity">
    <text evidence="3">Belongs to the RNase PH family.</text>
</comment>
<evidence type="ECO:0000313" key="7">
    <source>
        <dbReference type="EMBL" id="KHN68969.1"/>
    </source>
</evidence>
<dbReference type="HOGENOM" id="CLU_1200154_0_0_1"/>
<dbReference type="PANTHER" id="PTHR11097">
    <property type="entry name" value="EXOSOME COMPLEX EXONUCLEASE RIBOSOMAL RNA PROCESSING PROTEIN"/>
    <property type="match status" value="1"/>
</dbReference>
<dbReference type="GO" id="GO:0035925">
    <property type="term" value="F:mRNA 3'-UTR AU-rich region binding"/>
    <property type="evidence" value="ECO:0007669"/>
    <property type="project" value="TreeGrafter"/>
</dbReference>
<sequence>MELISNDELAFTRTVISTGTRIDGRGRNEYRTIEMIPSEISQSDGSIRLKRGFTEIEVAIQFKETMETLLSLGISPCTKASGLSESRVESFGIEIPSIISTQIENFFSSYKLGIRIELRVIRNDGNIYDLFFIGLNSILRNICVPVIEDLKQCEKSTIEIALPTTVALFENCVFVKDPTIIEEKASLGLLHVIIDSNGKLMGCISEGDCYLMHNELTEILKTLVIEHNQFI</sequence>
<keyword evidence="5" id="KW-0271">Exosome</keyword>
<dbReference type="InterPro" id="IPR050590">
    <property type="entry name" value="Exosome_comp_Rrp42_subfam"/>
</dbReference>
<evidence type="ECO:0000256" key="4">
    <source>
        <dbReference type="ARBA" id="ARBA00022490"/>
    </source>
</evidence>
<dbReference type="OrthoDB" id="10264038at2759"/>
<evidence type="ECO:0000256" key="1">
    <source>
        <dbReference type="ARBA" id="ARBA00004496"/>
    </source>
</evidence>
<evidence type="ECO:0000256" key="2">
    <source>
        <dbReference type="ARBA" id="ARBA00004604"/>
    </source>
</evidence>
<dbReference type="GO" id="GO:0034475">
    <property type="term" value="P:U4 snRNA 3'-end processing"/>
    <property type="evidence" value="ECO:0007669"/>
    <property type="project" value="TreeGrafter"/>
</dbReference>
<evidence type="ECO:0000313" key="8">
    <source>
        <dbReference type="Proteomes" id="UP000031056"/>
    </source>
</evidence>
<dbReference type="GO" id="GO:0000176">
    <property type="term" value="C:nuclear exosome (RNase complex)"/>
    <property type="evidence" value="ECO:0007669"/>
    <property type="project" value="UniProtKB-ARBA"/>
</dbReference>
<accession>A0A0B2UIA0</accession>
<name>A0A0B2UIA0_9MICR</name>
<proteinExistence type="inferred from homology"/>
<dbReference type="GO" id="GO:0071035">
    <property type="term" value="P:nuclear polyadenylation-dependent rRNA catabolic process"/>
    <property type="evidence" value="ECO:0007669"/>
    <property type="project" value="TreeGrafter"/>
</dbReference>
<dbReference type="GO" id="GO:0016075">
    <property type="term" value="P:rRNA catabolic process"/>
    <property type="evidence" value="ECO:0007669"/>
    <property type="project" value="TreeGrafter"/>
</dbReference>
<dbReference type="STRING" id="1354746.A0A0B2UIA0"/>
<comment type="subcellular location">
    <subcellularLocation>
        <location evidence="1">Cytoplasm</location>
    </subcellularLocation>
    <subcellularLocation>
        <location evidence="2">Nucleus</location>
        <location evidence="2">Nucleolus</location>
    </subcellularLocation>
</comment>
<dbReference type="SUPFAM" id="SSF54211">
    <property type="entry name" value="Ribosomal protein S5 domain 2-like"/>
    <property type="match status" value="1"/>
</dbReference>
<dbReference type="InParanoid" id="A0A0B2UIA0"/>
<dbReference type="GO" id="GO:0000467">
    <property type="term" value="P:exonucleolytic trimming to generate mature 3'-end of 5.8S rRNA from tricistronic rRNA transcript (SSU-rRNA, 5.8S rRNA, LSU-rRNA)"/>
    <property type="evidence" value="ECO:0007669"/>
    <property type="project" value="TreeGrafter"/>
</dbReference>
<dbReference type="SUPFAM" id="SSF55666">
    <property type="entry name" value="Ribonuclease PH domain 2-like"/>
    <property type="match status" value="1"/>
</dbReference>
<dbReference type="GO" id="GO:0034476">
    <property type="term" value="P:U5 snRNA 3'-end processing"/>
    <property type="evidence" value="ECO:0007669"/>
    <property type="project" value="TreeGrafter"/>
</dbReference>
<protein>
    <recommendedName>
        <fullName evidence="6">Ribosomal RNA-processing protein 42</fullName>
    </recommendedName>
</protein>
<dbReference type="VEuPathDB" id="MicrosporidiaDB:M896_121920"/>
<dbReference type="GO" id="GO:0071028">
    <property type="term" value="P:nuclear mRNA surveillance"/>
    <property type="evidence" value="ECO:0007669"/>
    <property type="project" value="TreeGrafter"/>
</dbReference>
<dbReference type="GO" id="GO:0005730">
    <property type="term" value="C:nucleolus"/>
    <property type="evidence" value="ECO:0007669"/>
    <property type="project" value="UniProtKB-SubCell"/>
</dbReference>
<dbReference type="RefSeq" id="XP_014563011.1">
    <property type="nucleotide sequence ID" value="XM_014707525.1"/>
</dbReference>
<reference evidence="7 8" key="1">
    <citation type="journal article" date="2014" name="MBio">
        <title>The Ordospora colligata genome; evolution of extreme reduction in microsporidia and host-to-parasite horizontal gene transfer.</title>
        <authorList>
            <person name="Pombert J.-F."/>
            <person name="Haag K.L."/>
            <person name="Beidas S."/>
            <person name="Ebert D."/>
            <person name="Keeling P.J."/>
        </authorList>
    </citation>
    <scope>NUCLEOTIDE SEQUENCE [LARGE SCALE GENOMIC DNA]</scope>
    <source>
        <strain evidence="7 8">OC4</strain>
    </source>
</reference>
<keyword evidence="8" id="KW-1185">Reference proteome</keyword>
<dbReference type="GO" id="GO:0071038">
    <property type="term" value="P:TRAMP-dependent tRNA surveillance pathway"/>
    <property type="evidence" value="ECO:0007669"/>
    <property type="project" value="TreeGrafter"/>
</dbReference>
<dbReference type="InterPro" id="IPR020568">
    <property type="entry name" value="Ribosomal_Su5_D2-typ_SF"/>
</dbReference>
<dbReference type="GeneID" id="26262709"/>
<dbReference type="AlphaFoldDB" id="A0A0B2UIA0"/>
<gene>
    <name evidence="7" type="ORF">M896_121920</name>
</gene>
<dbReference type="PANTHER" id="PTHR11097:SF8">
    <property type="entry name" value="EXOSOME COMPLEX COMPONENT RRP42"/>
    <property type="match status" value="1"/>
</dbReference>
<evidence type="ECO:0000256" key="6">
    <source>
        <dbReference type="ARBA" id="ARBA00042523"/>
    </source>
</evidence>
<keyword evidence="4" id="KW-0963">Cytoplasm</keyword>
<dbReference type="GO" id="GO:0034473">
    <property type="term" value="P:U1 snRNA 3'-end processing"/>
    <property type="evidence" value="ECO:0007669"/>
    <property type="project" value="TreeGrafter"/>
</dbReference>
<dbReference type="InterPro" id="IPR027408">
    <property type="entry name" value="PNPase/RNase_PH_dom_sf"/>
</dbReference>
<evidence type="ECO:0000256" key="5">
    <source>
        <dbReference type="ARBA" id="ARBA00022835"/>
    </source>
</evidence>
<dbReference type="Gene3D" id="3.30.230.70">
    <property type="entry name" value="GHMP Kinase, N-terminal domain"/>
    <property type="match status" value="1"/>
</dbReference>
<comment type="caution">
    <text evidence="7">The sequence shown here is derived from an EMBL/GenBank/DDBJ whole genome shotgun (WGS) entry which is preliminary data.</text>
</comment>
<dbReference type="GO" id="GO:0000177">
    <property type="term" value="C:cytoplasmic exosome (RNase complex)"/>
    <property type="evidence" value="ECO:0007669"/>
    <property type="project" value="TreeGrafter"/>
</dbReference>
<dbReference type="Proteomes" id="UP000031056">
    <property type="component" value="Unassembled WGS sequence"/>
</dbReference>
<dbReference type="EMBL" id="JOKQ01000012">
    <property type="protein sequence ID" value="KHN68969.1"/>
    <property type="molecule type" value="Genomic_DNA"/>
</dbReference>